<dbReference type="Proteomes" id="UP000799437">
    <property type="component" value="Unassembled WGS sequence"/>
</dbReference>
<protein>
    <submittedName>
        <fullName evidence="1">Uncharacterized protein</fullName>
    </submittedName>
</protein>
<keyword evidence="2" id="KW-1185">Reference proteome</keyword>
<proteinExistence type="predicted"/>
<evidence type="ECO:0000313" key="1">
    <source>
        <dbReference type="EMBL" id="KAF2753806.1"/>
    </source>
</evidence>
<name>A0A6A6VVI8_9PEZI</name>
<accession>A0A6A6VVI8</accession>
<organism evidence="1 2">
    <name type="scientific">Pseudovirgaria hyperparasitica</name>
    <dbReference type="NCBI Taxonomy" id="470096"/>
    <lineage>
        <taxon>Eukaryota</taxon>
        <taxon>Fungi</taxon>
        <taxon>Dikarya</taxon>
        <taxon>Ascomycota</taxon>
        <taxon>Pezizomycotina</taxon>
        <taxon>Dothideomycetes</taxon>
        <taxon>Dothideomycetes incertae sedis</taxon>
        <taxon>Acrospermales</taxon>
        <taxon>Acrospermaceae</taxon>
        <taxon>Pseudovirgaria</taxon>
    </lineage>
</organism>
<reference evidence="1" key="1">
    <citation type="journal article" date="2020" name="Stud. Mycol.">
        <title>101 Dothideomycetes genomes: a test case for predicting lifestyles and emergence of pathogens.</title>
        <authorList>
            <person name="Haridas S."/>
            <person name="Albert R."/>
            <person name="Binder M."/>
            <person name="Bloem J."/>
            <person name="Labutti K."/>
            <person name="Salamov A."/>
            <person name="Andreopoulos B."/>
            <person name="Baker S."/>
            <person name="Barry K."/>
            <person name="Bills G."/>
            <person name="Bluhm B."/>
            <person name="Cannon C."/>
            <person name="Castanera R."/>
            <person name="Culley D."/>
            <person name="Daum C."/>
            <person name="Ezra D."/>
            <person name="Gonzalez J."/>
            <person name="Henrissat B."/>
            <person name="Kuo A."/>
            <person name="Liang C."/>
            <person name="Lipzen A."/>
            <person name="Lutzoni F."/>
            <person name="Magnuson J."/>
            <person name="Mondo S."/>
            <person name="Nolan M."/>
            <person name="Ohm R."/>
            <person name="Pangilinan J."/>
            <person name="Park H.-J."/>
            <person name="Ramirez L."/>
            <person name="Alfaro M."/>
            <person name="Sun H."/>
            <person name="Tritt A."/>
            <person name="Yoshinaga Y."/>
            <person name="Zwiers L.-H."/>
            <person name="Turgeon B."/>
            <person name="Goodwin S."/>
            <person name="Spatafora J."/>
            <person name="Crous P."/>
            <person name="Grigoriev I."/>
        </authorList>
    </citation>
    <scope>NUCLEOTIDE SEQUENCE</scope>
    <source>
        <strain evidence="1">CBS 121739</strain>
    </source>
</reference>
<dbReference type="RefSeq" id="XP_033596257.1">
    <property type="nucleotide sequence ID" value="XM_033744841.1"/>
</dbReference>
<dbReference type="GeneID" id="54485895"/>
<sequence length="154" mass="17468">MAVISDLFRVKHPKIVKAHFNSWLHRDCGLIKSDSWHAPSFRPFSSNIHFKHLQQGHGNRETLPSPTAARLALVRRITAARASKVPSKPHLANSRALANCFTYLGQLAIFPSCCRIVRFVMRSRQSHQGVSLDLSFHASLHHEVLDLLKHKQQP</sequence>
<gene>
    <name evidence="1" type="ORF">EJ05DRAFT_480266</name>
</gene>
<evidence type="ECO:0000313" key="2">
    <source>
        <dbReference type="Proteomes" id="UP000799437"/>
    </source>
</evidence>
<dbReference type="AlphaFoldDB" id="A0A6A6VVI8"/>
<dbReference type="EMBL" id="ML996583">
    <property type="protein sequence ID" value="KAF2753806.1"/>
    <property type="molecule type" value="Genomic_DNA"/>
</dbReference>